<dbReference type="InterPro" id="IPR003838">
    <property type="entry name" value="ABC3_permease_C"/>
</dbReference>
<dbReference type="Pfam" id="PF12704">
    <property type="entry name" value="MacB_PCD"/>
    <property type="match status" value="1"/>
</dbReference>
<dbReference type="GO" id="GO:0005886">
    <property type="term" value="C:plasma membrane"/>
    <property type="evidence" value="ECO:0007669"/>
    <property type="project" value="UniProtKB-SubCell"/>
</dbReference>
<reference evidence="10" key="1">
    <citation type="journal article" date="2020" name="mSystems">
        <title>Genome- and Community-Level Interaction Insights into Carbon Utilization and Element Cycling Functions of Hydrothermarchaeota in Hydrothermal Sediment.</title>
        <authorList>
            <person name="Zhou Z."/>
            <person name="Liu Y."/>
            <person name="Xu W."/>
            <person name="Pan J."/>
            <person name="Luo Z.H."/>
            <person name="Li M."/>
        </authorList>
    </citation>
    <scope>NUCLEOTIDE SEQUENCE [LARGE SCALE GENOMIC DNA]</scope>
    <source>
        <strain evidence="10">SpSt-34</strain>
        <strain evidence="11">SpSt-69</strain>
    </source>
</reference>
<accession>A0A7C2PKI5</accession>
<evidence type="ECO:0000256" key="3">
    <source>
        <dbReference type="ARBA" id="ARBA00022692"/>
    </source>
</evidence>
<comment type="similarity">
    <text evidence="6">Belongs to the ABC-4 integral membrane protein family.</text>
</comment>
<dbReference type="InterPro" id="IPR025857">
    <property type="entry name" value="MacB_PCD"/>
</dbReference>
<evidence type="ECO:0000256" key="7">
    <source>
        <dbReference type="SAM" id="Phobius"/>
    </source>
</evidence>
<name>A0A7C2PKI5_UNCW3</name>
<feature type="transmembrane region" description="Helical" evidence="7">
    <location>
        <begin position="21"/>
        <end position="41"/>
    </location>
</feature>
<dbReference type="Pfam" id="PF02687">
    <property type="entry name" value="FtsX"/>
    <property type="match status" value="1"/>
</dbReference>
<evidence type="ECO:0000256" key="6">
    <source>
        <dbReference type="ARBA" id="ARBA00038076"/>
    </source>
</evidence>
<evidence type="ECO:0000256" key="2">
    <source>
        <dbReference type="ARBA" id="ARBA00022475"/>
    </source>
</evidence>
<proteinExistence type="inferred from homology"/>
<dbReference type="AlphaFoldDB" id="A0A7C2PKI5"/>
<evidence type="ECO:0000313" key="11">
    <source>
        <dbReference type="EMBL" id="HGL17072.1"/>
    </source>
</evidence>
<keyword evidence="2" id="KW-1003">Cell membrane</keyword>
<evidence type="ECO:0000313" key="10">
    <source>
        <dbReference type="EMBL" id="HEN27959.1"/>
    </source>
</evidence>
<comment type="caution">
    <text evidence="10">The sequence shown here is derived from an EMBL/GenBank/DDBJ whole genome shotgun (WGS) entry which is preliminary data.</text>
</comment>
<organism evidence="10">
    <name type="scientific">candidate division WOR-3 bacterium</name>
    <dbReference type="NCBI Taxonomy" id="2052148"/>
    <lineage>
        <taxon>Bacteria</taxon>
        <taxon>Bacteria division WOR-3</taxon>
    </lineage>
</organism>
<dbReference type="PANTHER" id="PTHR30572:SF4">
    <property type="entry name" value="ABC TRANSPORTER PERMEASE YTRF"/>
    <property type="match status" value="1"/>
</dbReference>
<sequence length="399" mass="44649">MNLRDLFYVSWQTFKAHKLRTFLSLIGIFIGIAVLVVVMNLSQIAREKVAEFVSRMGIETFRIDYSFFGNVTFETATRELPRRLTLEDLQFIKRSCPHVKEVCEVLFLVFGTEREPFVINAMGVTSDYASLADVRVLKGRFINELDVNLGREVCVIEESPAVYNLFGRMPAIGELINLEGNFYEIIGVVKRNKLIYPERENVVEVFLPYSTVFKKYGHVYGEVYVSALSSAVVQLAMEEVDKALLTLFNGKQEYKSFSHSILLKESLKTINFFSTILLVISLLSLLVGSIGIMNVMLISVTERTSEIGIRMAVGATRRDIFLQFLIESVIICLLGGLSGVGIGAIATGFTVPIFRLEPRFEYFGAMAGTLFSTIVGILAGIFPAVKASKLNPSEALRYE</sequence>
<feature type="domain" description="MacB-like periplasmic core" evidence="9">
    <location>
        <begin position="21"/>
        <end position="242"/>
    </location>
</feature>
<evidence type="ECO:0000256" key="1">
    <source>
        <dbReference type="ARBA" id="ARBA00004651"/>
    </source>
</evidence>
<evidence type="ECO:0000256" key="4">
    <source>
        <dbReference type="ARBA" id="ARBA00022989"/>
    </source>
</evidence>
<dbReference type="GO" id="GO:0022857">
    <property type="term" value="F:transmembrane transporter activity"/>
    <property type="evidence" value="ECO:0007669"/>
    <property type="project" value="TreeGrafter"/>
</dbReference>
<comment type="subcellular location">
    <subcellularLocation>
        <location evidence="1">Cell membrane</location>
        <topology evidence="1">Multi-pass membrane protein</topology>
    </subcellularLocation>
</comment>
<dbReference type="PANTHER" id="PTHR30572">
    <property type="entry name" value="MEMBRANE COMPONENT OF TRANSPORTER-RELATED"/>
    <property type="match status" value="1"/>
</dbReference>
<evidence type="ECO:0000259" key="9">
    <source>
        <dbReference type="Pfam" id="PF12704"/>
    </source>
</evidence>
<dbReference type="EMBL" id="DSOL01000139">
    <property type="protein sequence ID" value="HEN27959.1"/>
    <property type="molecule type" value="Genomic_DNA"/>
</dbReference>
<feature type="transmembrane region" description="Helical" evidence="7">
    <location>
        <begin position="321"/>
        <end position="350"/>
    </location>
</feature>
<evidence type="ECO:0000259" key="8">
    <source>
        <dbReference type="Pfam" id="PF02687"/>
    </source>
</evidence>
<dbReference type="EMBL" id="DTDJ01000016">
    <property type="protein sequence ID" value="HGL17072.1"/>
    <property type="molecule type" value="Genomic_DNA"/>
</dbReference>
<keyword evidence="4 7" id="KW-1133">Transmembrane helix</keyword>
<feature type="transmembrane region" description="Helical" evidence="7">
    <location>
        <begin position="272"/>
        <end position="300"/>
    </location>
</feature>
<gene>
    <name evidence="10" type="ORF">ENQ77_04755</name>
    <name evidence="11" type="ORF">ENU66_01855</name>
</gene>
<evidence type="ECO:0000256" key="5">
    <source>
        <dbReference type="ARBA" id="ARBA00023136"/>
    </source>
</evidence>
<feature type="transmembrane region" description="Helical" evidence="7">
    <location>
        <begin position="362"/>
        <end position="385"/>
    </location>
</feature>
<feature type="domain" description="ABC3 transporter permease C-terminal" evidence="8">
    <location>
        <begin position="279"/>
        <end position="392"/>
    </location>
</feature>
<dbReference type="InterPro" id="IPR050250">
    <property type="entry name" value="Macrolide_Exporter_MacB"/>
</dbReference>
<keyword evidence="5 7" id="KW-0472">Membrane</keyword>
<protein>
    <submittedName>
        <fullName evidence="10">FtsX-like permease family protein</fullName>
    </submittedName>
</protein>
<keyword evidence="3 7" id="KW-0812">Transmembrane</keyword>